<evidence type="ECO:0000313" key="3">
    <source>
        <dbReference type="Proteomes" id="UP000013827"/>
    </source>
</evidence>
<accession>A0A0D3KQR3</accession>
<dbReference type="KEGG" id="ehx:EMIHUDRAFT_448990"/>
<evidence type="ECO:0008006" key="4">
    <source>
        <dbReference type="Google" id="ProtNLM"/>
    </source>
</evidence>
<dbReference type="EnsemblProtists" id="EOD38098">
    <property type="protein sequence ID" value="EOD38098"/>
    <property type="gene ID" value="EMIHUDRAFT_448990"/>
</dbReference>
<feature type="compositionally biased region" description="Low complexity" evidence="1">
    <location>
        <begin position="33"/>
        <end position="47"/>
    </location>
</feature>
<organism evidence="2 3">
    <name type="scientific">Emiliania huxleyi (strain CCMP1516)</name>
    <dbReference type="NCBI Taxonomy" id="280463"/>
    <lineage>
        <taxon>Eukaryota</taxon>
        <taxon>Haptista</taxon>
        <taxon>Haptophyta</taxon>
        <taxon>Prymnesiophyceae</taxon>
        <taxon>Isochrysidales</taxon>
        <taxon>Noelaerhabdaceae</taxon>
        <taxon>Emiliania</taxon>
    </lineage>
</organism>
<dbReference type="GeneID" id="17283368"/>
<name>A0A0D3KQR3_EMIH1</name>
<evidence type="ECO:0000256" key="1">
    <source>
        <dbReference type="SAM" id="MobiDB-lite"/>
    </source>
</evidence>
<protein>
    <recommendedName>
        <fullName evidence="4">SET domain-containing protein</fullName>
    </recommendedName>
</protein>
<dbReference type="RefSeq" id="XP_005790527.1">
    <property type="nucleotide sequence ID" value="XM_005790470.1"/>
</dbReference>
<feature type="region of interest" description="Disordered" evidence="1">
    <location>
        <begin position="1"/>
        <end position="54"/>
    </location>
</feature>
<feature type="compositionally biased region" description="Basic residues" evidence="1">
    <location>
        <begin position="21"/>
        <end position="30"/>
    </location>
</feature>
<keyword evidence="3" id="KW-1185">Reference proteome</keyword>
<sequence>MERSKRVRQPTARAEEAAAAKARKQAHHSRPVSADPASAKPPTTPAAVIWPGGSRWRPGTANWGTRSPLAHGCGKCRWNVLGCRGCIAAAADYVAPAPHAFAPGRVRLPVAGIDADCDAGGDRDDRIRGVQALLDSVAVQSDGVADLDGFGVVAVHPISRGTLLRDPSVVFVPRPSAYAVAHLPPYHALELGKQSYLRLREPAFGHVSLTYFVNEAGHGGLAGPPANVRYRVYRPRGGGAAYGCGLEALSDIAAGEELLARYDQTLRE</sequence>
<dbReference type="Proteomes" id="UP000013827">
    <property type="component" value="Unassembled WGS sequence"/>
</dbReference>
<proteinExistence type="predicted"/>
<reference evidence="3" key="1">
    <citation type="journal article" date="2013" name="Nature">
        <title>Pan genome of the phytoplankton Emiliania underpins its global distribution.</title>
        <authorList>
            <person name="Read B.A."/>
            <person name="Kegel J."/>
            <person name="Klute M.J."/>
            <person name="Kuo A."/>
            <person name="Lefebvre S.C."/>
            <person name="Maumus F."/>
            <person name="Mayer C."/>
            <person name="Miller J."/>
            <person name="Monier A."/>
            <person name="Salamov A."/>
            <person name="Young J."/>
            <person name="Aguilar M."/>
            <person name="Claverie J.M."/>
            <person name="Frickenhaus S."/>
            <person name="Gonzalez K."/>
            <person name="Herman E.K."/>
            <person name="Lin Y.C."/>
            <person name="Napier J."/>
            <person name="Ogata H."/>
            <person name="Sarno A.F."/>
            <person name="Shmutz J."/>
            <person name="Schroeder D."/>
            <person name="de Vargas C."/>
            <person name="Verret F."/>
            <person name="von Dassow P."/>
            <person name="Valentin K."/>
            <person name="Van de Peer Y."/>
            <person name="Wheeler G."/>
            <person name="Dacks J.B."/>
            <person name="Delwiche C.F."/>
            <person name="Dyhrman S.T."/>
            <person name="Glockner G."/>
            <person name="John U."/>
            <person name="Richards T."/>
            <person name="Worden A.Z."/>
            <person name="Zhang X."/>
            <person name="Grigoriev I.V."/>
            <person name="Allen A.E."/>
            <person name="Bidle K."/>
            <person name="Borodovsky M."/>
            <person name="Bowler C."/>
            <person name="Brownlee C."/>
            <person name="Cock J.M."/>
            <person name="Elias M."/>
            <person name="Gladyshev V.N."/>
            <person name="Groth M."/>
            <person name="Guda C."/>
            <person name="Hadaegh A."/>
            <person name="Iglesias-Rodriguez M.D."/>
            <person name="Jenkins J."/>
            <person name="Jones B.M."/>
            <person name="Lawson T."/>
            <person name="Leese F."/>
            <person name="Lindquist E."/>
            <person name="Lobanov A."/>
            <person name="Lomsadze A."/>
            <person name="Malik S.B."/>
            <person name="Marsh M.E."/>
            <person name="Mackinder L."/>
            <person name="Mock T."/>
            <person name="Mueller-Roeber B."/>
            <person name="Pagarete A."/>
            <person name="Parker M."/>
            <person name="Probert I."/>
            <person name="Quesneville H."/>
            <person name="Raines C."/>
            <person name="Rensing S.A."/>
            <person name="Riano-Pachon D.M."/>
            <person name="Richier S."/>
            <person name="Rokitta S."/>
            <person name="Shiraiwa Y."/>
            <person name="Soanes D.M."/>
            <person name="van der Giezen M."/>
            <person name="Wahlund T.M."/>
            <person name="Williams B."/>
            <person name="Wilson W."/>
            <person name="Wolfe G."/>
            <person name="Wurch L.L."/>
        </authorList>
    </citation>
    <scope>NUCLEOTIDE SEQUENCE</scope>
</reference>
<dbReference type="HOGENOM" id="CLU_1039890_0_0_1"/>
<reference evidence="2" key="2">
    <citation type="submission" date="2024-10" db="UniProtKB">
        <authorList>
            <consortium name="EnsemblProtists"/>
        </authorList>
    </citation>
    <scope>IDENTIFICATION</scope>
</reference>
<evidence type="ECO:0000313" key="2">
    <source>
        <dbReference type="EnsemblProtists" id="EOD38098"/>
    </source>
</evidence>
<dbReference type="PaxDb" id="2903-EOD38098"/>
<dbReference type="AlphaFoldDB" id="A0A0D3KQR3"/>